<keyword evidence="8" id="KW-0653">Protein transport</keyword>
<comment type="caution">
    <text evidence="13">The sequence shown here is derived from an EMBL/GenBank/DDBJ whole genome shotgun (WGS) entry which is preliminary data.</text>
</comment>
<dbReference type="PANTHER" id="PTHR22624">
    <property type="entry name" value="CYSTEINE PROTEASE ATG4"/>
    <property type="match status" value="1"/>
</dbReference>
<dbReference type="InterPro" id="IPR046792">
    <property type="entry name" value="Peptidase_C54_cat"/>
</dbReference>
<dbReference type="InterPro" id="IPR038765">
    <property type="entry name" value="Papain-like_cys_pep_sf"/>
</dbReference>
<dbReference type="FunCoup" id="A0A5J5EDV2">
    <property type="interactions" value="330"/>
</dbReference>
<dbReference type="GO" id="GO:0004197">
    <property type="term" value="F:cysteine-type endopeptidase activity"/>
    <property type="evidence" value="ECO:0007669"/>
    <property type="project" value="TreeGrafter"/>
</dbReference>
<dbReference type="Proteomes" id="UP000326924">
    <property type="component" value="Unassembled WGS sequence"/>
</dbReference>
<dbReference type="SUPFAM" id="SSF54001">
    <property type="entry name" value="Cysteine proteinases"/>
    <property type="match status" value="1"/>
</dbReference>
<name>A0A5J5EDV2_9PEZI</name>
<evidence type="ECO:0000256" key="2">
    <source>
        <dbReference type="ARBA" id="ARBA00010958"/>
    </source>
</evidence>
<evidence type="ECO:0000313" key="14">
    <source>
        <dbReference type="Proteomes" id="UP000326924"/>
    </source>
</evidence>
<organism evidence="13 14">
    <name type="scientific">Sphaerosporella brunnea</name>
    <dbReference type="NCBI Taxonomy" id="1250544"/>
    <lineage>
        <taxon>Eukaryota</taxon>
        <taxon>Fungi</taxon>
        <taxon>Dikarya</taxon>
        <taxon>Ascomycota</taxon>
        <taxon>Pezizomycotina</taxon>
        <taxon>Pezizomycetes</taxon>
        <taxon>Pezizales</taxon>
        <taxon>Pyronemataceae</taxon>
        <taxon>Sphaerosporella</taxon>
    </lineage>
</organism>
<accession>A0A5J5EDV2</accession>
<dbReference type="GO" id="GO:0000407">
    <property type="term" value="C:phagophore assembly site"/>
    <property type="evidence" value="ECO:0007669"/>
    <property type="project" value="UniProtKB-SubCell"/>
</dbReference>
<evidence type="ECO:0000256" key="6">
    <source>
        <dbReference type="ARBA" id="ARBA00022801"/>
    </source>
</evidence>
<evidence type="ECO:0000256" key="4">
    <source>
        <dbReference type="ARBA" id="ARBA00022490"/>
    </source>
</evidence>
<proteinExistence type="inferred from homology"/>
<evidence type="ECO:0000256" key="1">
    <source>
        <dbReference type="ARBA" id="ARBA00004329"/>
    </source>
</evidence>
<keyword evidence="3" id="KW-0813">Transport</keyword>
<evidence type="ECO:0000256" key="5">
    <source>
        <dbReference type="ARBA" id="ARBA00022670"/>
    </source>
</evidence>
<keyword evidence="5 11" id="KW-0645">Protease</keyword>
<dbReference type="GO" id="GO:0034727">
    <property type="term" value="P:piecemeal microautophagy of the nucleus"/>
    <property type="evidence" value="ECO:0007669"/>
    <property type="project" value="TreeGrafter"/>
</dbReference>
<sequence length="379" mass="41592">MSFSTLHSISQRVISYLWDPEPKNTDPMSTVWLLGVEYPPPPPTSISDAAAEAATTWPPGFLADFESRIWLTYRCEFAAIPRSATGGQIGQLSLMTTMRSHLPANAAGFTSDQGWGCMIRSGQCVLANALQILQFGRDWRRSTPATLDEKALLSLFADTPSASYSIHNFVSQGESRDIRSGQWFGPTATAQCIKALVDAHPTASLRVHLTYEGGNVYTETFLSTAVGADGVFKPTLLLVVTRLGVDSINPVYWSALKSTLQMPQSIGIAGGRPGSSHYFVGCQGDWLFYLDPHLVRPALEAGTEEGVESCHTNRLRRLKLKDVDPSMMFAFLIRDEKEWEDWKERLVKGKGAVITVGEKEPRASAVDEVISESESEGDI</sequence>
<dbReference type="GO" id="GO:0005634">
    <property type="term" value="C:nucleus"/>
    <property type="evidence" value="ECO:0007669"/>
    <property type="project" value="UniProtKB-SubCell"/>
</dbReference>
<reference evidence="13 14" key="1">
    <citation type="submission" date="2019-09" db="EMBL/GenBank/DDBJ databases">
        <title>Draft genome of the ectomycorrhizal ascomycete Sphaerosporella brunnea.</title>
        <authorList>
            <consortium name="DOE Joint Genome Institute"/>
            <person name="Benucci G.M."/>
            <person name="Marozzi G."/>
            <person name="Antonielli L."/>
            <person name="Sanchez S."/>
            <person name="Marco P."/>
            <person name="Wang X."/>
            <person name="Falini L.B."/>
            <person name="Barry K."/>
            <person name="Haridas S."/>
            <person name="Lipzen A."/>
            <person name="Labutti K."/>
            <person name="Grigoriev I.V."/>
            <person name="Murat C."/>
            <person name="Martin F."/>
            <person name="Albertini E."/>
            <person name="Donnini D."/>
            <person name="Bonito G."/>
        </authorList>
    </citation>
    <scope>NUCLEOTIDE SEQUENCE [LARGE SCALE GENOMIC DNA]</scope>
    <source>
        <strain evidence="13 14">Sb_GMNB300</strain>
    </source>
</reference>
<dbReference type="GO" id="GO:0019786">
    <property type="term" value="F:protein-phosphatidylethanolamide deconjugating activity"/>
    <property type="evidence" value="ECO:0007669"/>
    <property type="project" value="InterPro"/>
</dbReference>
<dbReference type="Pfam" id="PF03416">
    <property type="entry name" value="Peptidase_C54"/>
    <property type="match status" value="1"/>
</dbReference>
<evidence type="ECO:0000256" key="8">
    <source>
        <dbReference type="ARBA" id="ARBA00022927"/>
    </source>
</evidence>
<dbReference type="GO" id="GO:0016485">
    <property type="term" value="P:protein processing"/>
    <property type="evidence" value="ECO:0007669"/>
    <property type="project" value="TreeGrafter"/>
</dbReference>
<keyword evidence="7" id="KW-0788">Thiol protease</keyword>
<gene>
    <name evidence="13" type="ORF">FN846DRAFT_787430</name>
</gene>
<keyword evidence="11" id="KW-0539">Nucleus</keyword>
<evidence type="ECO:0000259" key="12">
    <source>
        <dbReference type="Pfam" id="PF03416"/>
    </source>
</evidence>
<dbReference type="PANTHER" id="PTHR22624:SF49">
    <property type="entry name" value="CYSTEINE PROTEASE"/>
    <property type="match status" value="1"/>
</dbReference>
<comment type="subcellular location">
    <subcellularLocation>
        <location evidence="11">Nucleus</location>
    </subcellularLocation>
    <subcellularLocation>
        <location evidence="11">Cytoplasm</location>
    </subcellularLocation>
    <subcellularLocation>
        <location evidence="1">Preautophagosomal structure</location>
    </subcellularLocation>
</comment>
<feature type="domain" description="Peptidase C54 catalytic" evidence="12">
    <location>
        <begin position="60"/>
        <end position="344"/>
    </location>
</feature>
<comment type="function">
    <text evidence="11">Required for selective autophagic degradation of the nucleus (nucleophagy) as well as for mitophagy which contributes to regulate mitochondrial quantity and quality by eliminating the mitochondria to a basal level to fulfill cellular energy requirements and preventing excess ROS production.</text>
</comment>
<dbReference type="InParanoid" id="A0A5J5EDV2"/>
<protein>
    <recommendedName>
        <fullName evidence="11">Cysteine protease</fullName>
        <ecNumber evidence="11">3.4.22.-</ecNumber>
    </recommendedName>
</protein>
<dbReference type="OrthoDB" id="2960936at2759"/>
<evidence type="ECO:0000256" key="3">
    <source>
        <dbReference type="ARBA" id="ARBA00022448"/>
    </source>
</evidence>
<evidence type="ECO:0000256" key="10">
    <source>
        <dbReference type="ARBA" id="ARBA00029362"/>
    </source>
</evidence>
<dbReference type="GO" id="GO:0035973">
    <property type="term" value="P:aggrephagy"/>
    <property type="evidence" value="ECO:0007669"/>
    <property type="project" value="TreeGrafter"/>
</dbReference>
<keyword evidence="14" id="KW-1185">Reference proteome</keyword>
<dbReference type="GO" id="GO:0015031">
    <property type="term" value="P:protein transport"/>
    <property type="evidence" value="ECO:0007669"/>
    <property type="project" value="UniProtKB-KW"/>
</dbReference>
<evidence type="ECO:0000313" key="13">
    <source>
        <dbReference type="EMBL" id="KAA8893805.1"/>
    </source>
</evidence>
<dbReference type="GO" id="GO:0000045">
    <property type="term" value="P:autophagosome assembly"/>
    <property type="evidence" value="ECO:0007669"/>
    <property type="project" value="TreeGrafter"/>
</dbReference>
<dbReference type="EC" id="3.4.22.-" evidence="11"/>
<evidence type="ECO:0000256" key="11">
    <source>
        <dbReference type="RuleBase" id="RU363115"/>
    </source>
</evidence>
<dbReference type="EMBL" id="VXIS01000399">
    <property type="protein sequence ID" value="KAA8893805.1"/>
    <property type="molecule type" value="Genomic_DNA"/>
</dbReference>
<keyword evidence="4 11" id="KW-0963">Cytoplasm</keyword>
<comment type="similarity">
    <text evidence="2 11">Belongs to the peptidase C54 family.</text>
</comment>
<dbReference type="InterPro" id="IPR005078">
    <property type="entry name" value="Peptidase_C54"/>
</dbReference>
<evidence type="ECO:0000256" key="9">
    <source>
        <dbReference type="ARBA" id="ARBA00023006"/>
    </source>
</evidence>
<keyword evidence="6 11" id="KW-0378">Hydrolase</keyword>
<dbReference type="GO" id="GO:0000423">
    <property type="term" value="P:mitophagy"/>
    <property type="evidence" value="ECO:0007669"/>
    <property type="project" value="TreeGrafter"/>
</dbReference>
<dbReference type="AlphaFoldDB" id="A0A5J5EDV2"/>
<comment type="catalytic activity">
    <reaction evidence="10">
        <text>[protein]-C-terminal L-amino acid-glycyl-phosphatidylethanolamide + H2O = [protein]-C-terminal L-amino acid-glycine + a 1,2-diacyl-sn-glycero-3-phosphoethanolamine</text>
        <dbReference type="Rhea" id="RHEA:67548"/>
        <dbReference type="Rhea" id="RHEA-COMP:17323"/>
        <dbReference type="Rhea" id="RHEA-COMP:17324"/>
        <dbReference type="ChEBI" id="CHEBI:15377"/>
        <dbReference type="ChEBI" id="CHEBI:64612"/>
        <dbReference type="ChEBI" id="CHEBI:172940"/>
        <dbReference type="ChEBI" id="CHEBI:172941"/>
    </reaction>
    <physiologicalReaction direction="left-to-right" evidence="10">
        <dbReference type="Rhea" id="RHEA:67549"/>
    </physiologicalReaction>
</comment>
<keyword evidence="9" id="KW-0072">Autophagy</keyword>
<evidence type="ECO:0000256" key="7">
    <source>
        <dbReference type="ARBA" id="ARBA00022807"/>
    </source>
</evidence>